<dbReference type="AlphaFoldDB" id="A0A7D6Z818"/>
<evidence type="ECO:0000313" key="1">
    <source>
        <dbReference type="EMBL" id="QLY29288.1"/>
    </source>
</evidence>
<keyword evidence="2" id="KW-1185">Reference proteome</keyword>
<dbReference type="EMBL" id="CP059399">
    <property type="protein sequence ID" value="QLY29288.1"/>
    <property type="molecule type" value="Genomic_DNA"/>
</dbReference>
<dbReference type="Proteomes" id="UP000515512">
    <property type="component" value="Chromosome"/>
</dbReference>
<accession>A0A7D6Z818</accession>
<dbReference type="Pfam" id="PF08922">
    <property type="entry name" value="DUF1905"/>
    <property type="match status" value="1"/>
</dbReference>
<dbReference type="InterPro" id="IPR015018">
    <property type="entry name" value="DUF1905"/>
</dbReference>
<dbReference type="KEGG" id="nhu:H0264_29000"/>
<dbReference type="SUPFAM" id="SSF141694">
    <property type="entry name" value="AF2212/PG0164-like"/>
    <property type="match status" value="1"/>
</dbReference>
<evidence type="ECO:0000313" key="2">
    <source>
        <dbReference type="Proteomes" id="UP000515512"/>
    </source>
</evidence>
<dbReference type="RefSeq" id="WP_181580492.1">
    <property type="nucleotide sequence ID" value="NZ_CP059399.1"/>
</dbReference>
<dbReference type="InterPro" id="IPR037079">
    <property type="entry name" value="AF2212/PG0164-like_sf"/>
</dbReference>
<dbReference type="Gene3D" id="2.40.30.100">
    <property type="entry name" value="AF2212/PG0164-like"/>
    <property type="match status" value="1"/>
</dbReference>
<organism evidence="1 2">
    <name type="scientific">Nocardia huaxiensis</name>
    <dbReference type="NCBI Taxonomy" id="2755382"/>
    <lineage>
        <taxon>Bacteria</taxon>
        <taxon>Bacillati</taxon>
        <taxon>Actinomycetota</taxon>
        <taxon>Actinomycetes</taxon>
        <taxon>Mycobacteriales</taxon>
        <taxon>Nocardiaceae</taxon>
        <taxon>Nocardia</taxon>
    </lineage>
</organism>
<reference evidence="1 2" key="1">
    <citation type="submission" date="2020-07" db="EMBL/GenBank/DDBJ databases">
        <authorList>
            <person name="Zhuang K."/>
            <person name="Ran Y."/>
        </authorList>
    </citation>
    <scope>NUCLEOTIDE SEQUENCE [LARGE SCALE GENOMIC DNA]</scope>
    <source>
        <strain evidence="1 2">WCH-YHL-001</strain>
    </source>
</reference>
<proteinExistence type="predicted"/>
<name>A0A7D6Z818_9NOCA</name>
<sequence>MPNPTYSFTARLWEWEGQAAWHFVSLPEDLADDIEELHGRHAAGFGSVRVRVTLGESRWSTSLFPDRKRATYILPIKKQVRTAEGLTAGDSAQITLTIA</sequence>
<protein>
    <submittedName>
        <fullName evidence="1">DUF1905 domain-containing protein</fullName>
    </submittedName>
</protein>
<gene>
    <name evidence="1" type="ORF">H0264_29000</name>
</gene>